<sequence>MEGPRLSIRFDADLWLFLTPQHRRESVPVAYDGTSTLGHVVESLGVPLPEVGRLAVDGRPVPPSHRPRDGDVVRVLPVRRPQELPVTPPRFLLDVHLGTLARRLRLLGVDTAYHNDRDDDALIRLANAERRLLLTRDRGLLRRRALWLGAYVRGSRADDQLADVLDRFAPPLAPWTRCTACNGELVPVAKADVEPLLEPGTRHNYDVFARCTACGHVYWRGAHSRRLEDIVAAAVRPVL</sequence>
<evidence type="ECO:0000259" key="1">
    <source>
        <dbReference type="Pfam" id="PF01927"/>
    </source>
</evidence>
<proteinExistence type="predicted"/>
<keyword evidence="4" id="KW-1185">Reference proteome</keyword>
<dbReference type="EMBL" id="JADBEF010000001">
    <property type="protein sequence ID" value="MBE1560577.1"/>
    <property type="molecule type" value="Genomic_DNA"/>
</dbReference>
<feature type="domain" description="Ubiquitin Mut7-C" evidence="2">
    <location>
        <begin position="6"/>
        <end position="82"/>
    </location>
</feature>
<dbReference type="InterPro" id="IPR002782">
    <property type="entry name" value="Mut7-C_RNAse_dom"/>
</dbReference>
<dbReference type="InterPro" id="IPR027798">
    <property type="entry name" value="Ub_Mut7C"/>
</dbReference>
<dbReference type="PANTHER" id="PTHR39081:SF1">
    <property type="entry name" value="MUT7-C RNASE DOMAIN-CONTAINING PROTEIN"/>
    <property type="match status" value="1"/>
</dbReference>
<reference evidence="3 4" key="1">
    <citation type="submission" date="2020-10" db="EMBL/GenBank/DDBJ databases">
        <title>Sequencing the genomes of 1000 actinobacteria strains.</title>
        <authorList>
            <person name="Klenk H.-P."/>
        </authorList>
    </citation>
    <scope>NUCLEOTIDE SEQUENCE [LARGE SCALE GENOMIC DNA]</scope>
    <source>
        <strain evidence="3 4">DSM 43748</strain>
    </source>
</reference>
<protein>
    <submittedName>
        <fullName evidence="3">Uncharacterized protein with PIN domain</fullName>
    </submittedName>
</protein>
<evidence type="ECO:0000313" key="4">
    <source>
        <dbReference type="Proteomes" id="UP000661607"/>
    </source>
</evidence>
<gene>
    <name evidence="3" type="ORF">H4W81_003356</name>
</gene>
<dbReference type="Proteomes" id="UP000661607">
    <property type="component" value="Unassembled WGS sequence"/>
</dbReference>
<name>A0ABR9KGB1_9ACTN</name>
<evidence type="ECO:0000259" key="2">
    <source>
        <dbReference type="Pfam" id="PF14451"/>
    </source>
</evidence>
<comment type="caution">
    <text evidence="3">The sequence shown here is derived from an EMBL/GenBank/DDBJ whole genome shotgun (WGS) entry which is preliminary data.</text>
</comment>
<dbReference type="InterPro" id="IPR016155">
    <property type="entry name" value="Mopterin_synth/thiamin_S_b"/>
</dbReference>
<dbReference type="Pfam" id="PF01927">
    <property type="entry name" value="Mut7-C"/>
    <property type="match status" value="1"/>
</dbReference>
<accession>A0ABR9KGB1</accession>
<feature type="domain" description="Mut7-C RNAse" evidence="1">
    <location>
        <begin position="89"/>
        <end position="230"/>
    </location>
</feature>
<dbReference type="Pfam" id="PF14451">
    <property type="entry name" value="Ub-Mut7C"/>
    <property type="match status" value="1"/>
</dbReference>
<dbReference type="SUPFAM" id="SSF54285">
    <property type="entry name" value="MoaD/ThiS"/>
    <property type="match status" value="1"/>
</dbReference>
<dbReference type="RefSeq" id="WP_318781769.1">
    <property type="nucleotide sequence ID" value="NZ_BAAASY010000007.1"/>
</dbReference>
<evidence type="ECO:0000313" key="3">
    <source>
        <dbReference type="EMBL" id="MBE1560577.1"/>
    </source>
</evidence>
<dbReference type="PANTHER" id="PTHR39081">
    <property type="entry name" value="MUT7-C DOMAIN-CONTAINING PROTEIN"/>
    <property type="match status" value="1"/>
</dbReference>
<organism evidence="3 4">
    <name type="scientific">Nonomuraea africana</name>
    <dbReference type="NCBI Taxonomy" id="46171"/>
    <lineage>
        <taxon>Bacteria</taxon>
        <taxon>Bacillati</taxon>
        <taxon>Actinomycetota</taxon>
        <taxon>Actinomycetes</taxon>
        <taxon>Streptosporangiales</taxon>
        <taxon>Streptosporangiaceae</taxon>
        <taxon>Nonomuraea</taxon>
    </lineage>
</organism>